<name>A0A148KMQ8_9ALTE</name>
<dbReference type="GO" id="GO:0009060">
    <property type="term" value="P:aerobic respiration"/>
    <property type="evidence" value="ECO:0007669"/>
    <property type="project" value="TreeGrafter"/>
</dbReference>
<dbReference type="Proteomes" id="UP000070299">
    <property type="component" value="Unassembled WGS sequence"/>
</dbReference>
<dbReference type="InterPro" id="IPR000262">
    <property type="entry name" value="FMN-dep_DH"/>
</dbReference>
<proteinExistence type="inferred from homology"/>
<dbReference type="FunFam" id="3.20.20.70:FF:000029">
    <property type="entry name" value="L-lactate dehydrogenase"/>
    <property type="match status" value="1"/>
</dbReference>
<dbReference type="InterPro" id="IPR012133">
    <property type="entry name" value="Alpha-hydoxy_acid_DH_FMN"/>
</dbReference>
<dbReference type="SUPFAM" id="SSF51395">
    <property type="entry name" value="FMN-linked oxidoreductases"/>
    <property type="match status" value="1"/>
</dbReference>
<comment type="similarity">
    <text evidence="5">Belongs to the FMN-dependent alpha-hydroxy acid dehydrogenase family.</text>
</comment>
<dbReference type="GO" id="GO:0004459">
    <property type="term" value="F:L-lactate dehydrogenase (NAD+) activity"/>
    <property type="evidence" value="ECO:0007669"/>
    <property type="project" value="TreeGrafter"/>
</dbReference>
<evidence type="ECO:0000313" key="9">
    <source>
        <dbReference type="EMBL" id="KXI27592.1"/>
    </source>
</evidence>
<dbReference type="InterPro" id="IPR037396">
    <property type="entry name" value="FMN_HAD"/>
</dbReference>
<feature type="binding site" evidence="7">
    <location>
        <position position="164"/>
    </location>
    <ligand>
        <name>glyoxylate</name>
        <dbReference type="ChEBI" id="CHEBI:36655"/>
    </ligand>
</feature>
<evidence type="ECO:0000259" key="8">
    <source>
        <dbReference type="PROSITE" id="PS51349"/>
    </source>
</evidence>
<feature type="binding site" evidence="7">
    <location>
        <begin position="77"/>
        <end position="79"/>
    </location>
    <ligand>
        <name>FMN</name>
        <dbReference type="ChEBI" id="CHEBI:58210"/>
    </ligand>
</feature>
<dbReference type="RefSeq" id="WP_068380242.1">
    <property type="nucleotide sequence ID" value="NZ_LSNE01000010.1"/>
</dbReference>
<dbReference type="EMBL" id="LSNE01000010">
    <property type="protein sequence ID" value="KXI27592.1"/>
    <property type="molecule type" value="Genomic_DNA"/>
</dbReference>
<evidence type="ECO:0000256" key="4">
    <source>
        <dbReference type="ARBA" id="ARBA00023002"/>
    </source>
</evidence>
<feature type="binding site" evidence="7">
    <location>
        <position position="129"/>
    </location>
    <ligand>
        <name>glyoxylate</name>
        <dbReference type="ChEBI" id="CHEBI:36655"/>
    </ligand>
</feature>
<feature type="binding site" evidence="7">
    <location>
        <position position="254"/>
    </location>
    <ligand>
        <name>FMN</name>
        <dbReference type="ChEBI" id="CHEBI:58210"/>
    </ligand>
</feature>
<protein>
    <submittedName>
        <fullName evidence="9">Alpha-hydroxy-acid oxidizing enzyme</fullName>
    </submittedName>
</protein>
<comment type="cofactor">
    <cofactor evidence="1">
        <name>FMN</name>
        <dbReference type="ChEBI" id="CHEBI:58210"/>
    </cofactor>
</comment>
<feature type="binding site" evidence="7">
    <location>
        <position position="281"/>
    </location>
    <ligand>
        <name>glyoxylate</name>
        <dbReference type="ChEBI" id="CHEBI:36655"/>
    </ligand>
</feature>
<feature type="binding site" evidence="7">
    <location>
        <begin position="309"/>
        <end position="313"/>
    </location>
    <ligand>
        <name>FMN</name>
        <dbReference type="ChEBI" id="CHEBI:58210"/>
    </ligand>
</feature>
<dbReference type="GO" id="GO:0010181">
    <property type="term" value="F:FMN binding"/>
    <property type="evidence" value="ECO:0007669"/>
    <property type="project" value="InterPro"/>
</dbReference>
<comment type="caution">
    <text evidence="9">The sequence shown here is derived from an EMBL/GenBank/DDBJ whole genome shotgun (WGS) entry which is preliminary data.</text>
</comment>
<evidence type="ECO:0000256" key="5">
    <source>
        <dbReference type="ARBA" id="ARBA00024042"/>
    </source>
</evidence>
<dbReference type="Gene3D" id="3.20.20.70">
    <property type="entry name" value="Aldolase class I"/>
    <property type="match status" value="1"/>
</dbReference>
<accession>A0A148KMQ8</accession>
<feature type="binding site" evidence="7">
    <location>
        <position position="24"/>
    </location>
    <ligand>
        <name>glyoxylate</name>
        <dbReference type="ChEBI" id="CHEBI:36655"/>
    </ligand>
</feature>
<feature type="active site" description="Proton acceptor" evidence="6">
    <location>
        <position position="278"/>
    </location>
</feature>
<gene>
    <name evidence="9" type="primary">lldD</name>
    <name evidence="9" type="ORF">AX660_01155</name>
</gene>
<evidence type="ECO:0000256" key="3">
    <source>
        <dbReference type="ARBA" id="ARBA00022643"/>
    </source>
</evidence>
<dbReference type="NCBIfam" id="NF008398">
    <property type="entry name" value="PRK11197.1"/>
    <property type="match status" value="1"/>
</dbReference>
<dbReference type="OrthoDB" id="9770452at2"/>
<feature type="binding site" evidence="7">
    <location>
        <position position="155"/>
    </location>
    <ligand>
        <name>FMN</name>
        <dbReference type="ChEBI" id="CHEBI:58210"/>
    </ligand>
</feature>
<dbReference type="PROSITE" id="PS51349">
    <property type="entry name" value="FMN_HYDROXY_ACID_DH_2"/>
    <property type="match status" value="1"/>
</dbReference>
<dbReference type="GO" id="GO:0005886">
    <property type="term" value="C:plasma membrane"/>
    <property type="evidence" value="ECO:0007669"/>
    <property type="project" value="TreeGrafter"/>
</dbReference>
<evidence type="ECO:0000313" key="10">
    <source>
        <dbReference type="Proteomes" id="UP000070299"/>
    </source>
</evidence>
<evidence type="ECO:0000256" key="1">
    <source>
        <dbReference type="ARBA" id="ARBA00001917"/>
    </source>
</evidence>
<dbReference type="InterPro" id="IPR013785">
    <property type="entry name" value="Aldolase_TIM"/>
</dbReference>
<evidence type="ECO:0000256" key="6">
    <source>
        <dbReference type="PIRSR" id="PIRSR000138-1"/>
    </source>
</evidence>
<evidence type="ECO:0000256" key="7">
    <source>
        <dbReference type="PIRSR" id="PIRSR000138-2"/>
    </source>
</evidence>
<dbReference type="Pfam" id="PF01070">
    <property type="entry name" value="FMN_dh"/>
    <property type="match status" value="1"/>
</dbReference>
<sequence length="379" mass="41145">MIPANIDDYRLLAKKRLPKYLFEYIDGGAFSETTLRNNTADLQKIALRQRVLRDISSVDTSCQLFGQDWKLPVVLAPVGIAGLNARRGEVLAAQAAEEKGVPFCLSTVSACSIEEVRNGVQNPIWFQLYMIKDRGFMSAMLERAKAQGTDTLLFTVDMPVPSTRYRDIRSGLSGGSMFRRQSARFIQSAMSPAWAWDVGVMGRPHTLGNIAPVLGDNAGIDEFWAWLNQNFDASVTWKTLEMIRANWKGKLIIKGILDPEDAKEAAKLGADAVIVSNHGGRQLDGALSSIQALPAIADAVQGDIKILMDSGVRSGLDIVRAIALGADAVMIGRPWVYGLAAAKKKGVLDVLNILENEMRVAMALAGCTNLAAVNKSILA</sequence>
<keyword evidence="4" id="KW-0560">Oxidoreductase</keyword>
<feature type="binding site" evidence="7">
    <location>
        <position position="276"/>
    </location>
    <ligand>
        <name>FMN</name>
        <dbReference type="ChEBI" id="CHEBI:58210"/>
    </ligand>
</feature>
<keyword evidence="2 7" id="KW-0285">Flavoprotein</keyword>
<reference evidence="10" key="1">
    <citation type="submission" date="2016-02" db="EMBL/GenBank/DDBJ databases">
        <authorList>
            <person name="Schultz-Johansen M."/>
            <person name="Glaring M.A."/>
            <person name="Bech P.K."/>
            <person name="Stougaard P."/>
        </authorList>
    </citation>
    <scope>NUCLEOTIDE SEQUENCE [LARGE SCALE GENOMIC DNA]</scope>
    <source>
        <strain evidence="10">S66</strain>
    </source>
</reference>
<dbReference type="AlphaFoldDB" id="A0A148KMQ8"/>
<feature type="binding site" evidence="7">
    <location>
        <begin position="332"/>
        <end position="333"/>
    </location>
    <ligand>
        <name>FMN</name>
        <dbReference type="ChEBI" id="CHEBI:58210"/>
    </ligand>
</feature>
<feature type="binding site" evidence="7">
    <location>
        <position position="106"/>
    </location>
    <ligand>
        <name>FMN</name>
        <dbReference type="ChEBI" id="CHEBI:58210"/>
    </ligand>
</feature>
<keyword evidence="10" id="KW-1185">Reference proteome</keyword>
<dbReference type="PANTHER" id="PTHR10578:SF85">
    <property type="entry name" value="L-LACTATE DEHYDROGENASE"/>
    <property type="match status" value="1"/>
</dbReference>
<dbReference type="InterPro" id="IPR008259">
    <property type="entry name" value="FMN_hydac_DH_AS"/>
</dbReference>
<feature type="domain" description="FMN hydroxy acid dehydrogenase" evidence="8">
    <location>
        <begin position="1"/>
        <end position="379"/>
    </location>
</feature>
<feature type="binding site" evidence="7">
    <location>
        <position position="278"/>
    </location>
    <ligand>
        <name>glyoxylate</name>
        <dbReference type="ChEBI" id="CHEBI:36655"/>
    </ligand>
</feature>
<dbReference type="STRING" id="1799789.AX660_01155"/>
<dbReference type="PIRSF" id="PIRSF000138">
    <property type="entry name" value="Al-hdrx_acd_dh"/>
    <property type="match status" value="1"/>
</dbReference>
<feature type="binding site" evidence="7">
    <location>
        <position position="127"/>
    </location>
    <ligand>
        <name>FMN</name>
        <dbReference type="ChEBI" id="CHEBI:58210"/>
    </ligand>
</feature>
<dbReference type="PROSITE" id="PS00557">
    <property type="entry name" value="FMN_HYDROXY_ACID_DH_1"/>
    <property type="match status" value="1"/>
</dbReference>
<keyword evidence="3 7" id="KW-0288">FMN</keyword>
<organism evidence="9 10">
    <name type="scientific">Paraglaciecola hydrolytica</name>
    <dbReference type="NCBI Taxonomy" id="1799789"/>
    <lineage>
        <taxon>Bacteria</taxon>
        <taxon>Pseudomonadati</taxon>
        <taxon>Pseudomonadota</taxon>
        <taxon>Gammaproteobacteria</taxon>
        <taxon>Alteromonadales</taxon>
        <taxon>Alteromonadaceae</taxon>
        <taxon>Paraglaciecola</taxon>
    </lineage>
</organism>
<dbReference type="CDD" id="cd02809">
    <property type="entry name" value="alpha_hydroxyacid_oxid_FMN"/>
    <property type="match status" value="1"/>
</dbReference>
<evidence type="ECO:0000256" key="2">
    <source>
        <dbReference type="ARBA" id="ARBA00022630"/>
    </source>
</evidence>
<dbReference type="PANTHER" id="PTHR10578">
    <property type="entry name" value="S -2-HYDROXY-ACID OXIDASE-RELATED"/>
    <property type="match status" value="1"/>
</dbReference>